<feature type="compositionally biased region" description="Basic and acidic residues" evidence="8">
    <location>
        <begin position="1326"/>
        <end position="1338"/>
    </location>
</feature>
<feature type="region of interest" description="Disordered" evidence="8">
    <location>
        <begin position="1259"/>
        <end position="1286"/>
    </location>
</feature>
<name>A0A9Q1D6C0_CONCO</name>
<feature type="compositionally biased region" description="Polar residues" evidence="8">
    <location>
        <begin position="1227"/>
        <end position="1247"/>
    </location>
</feature>
<evidence type="ECO:0000256" key="2">
    <source>
        <dbReference type="ARBA" id="ARBA00004555"/>
    </source>
</evidence>
<dbReference type="EMBL" id="JAFJMO010000012">
    <property type="protein sequence ID" value="KAJ8260515.1"/>
    <property type="molecule type" value="Genomic_DNA"/>
</dbReference>
<comment type="caution">
    <text evidence="11">The sequence shown here is derived from an EMBL/GenBank/DDBJ whole genome shotgun (WGS) entry which is preliminary data.</text>
</comment>
<feature type="coiled-coil region" evidence="7">
    <location>
        <begin position="1035"/>
        <end position="1076"/>
    </location>
</feature>
<feature type="coiled-coil region" evidence="7">
    <location>
        <begin position="837"/>
        <end position="925"/>
    </location>
</feature>
<reference evidence="11" key="1">
    <citation type="journal article" date="2023" name="Science">
        <title>Genome structures resolve the early diversification of teleost fishes.</title>
        <authorList>
            <person name="Parey E."/>
            <person name="Louis A."/>
            <person name="Montfort J."/>
            <person name="Bouchez O."/>
            <person name="Roques C."/>
            <person name="Iampietro C."/>
            <person name="Lluch J."/>
            <person name="Castinel A."/>
            <person name="Donnadieu C."/>
            <person name="Desvignes T."/>
            <person name="Floi Bucao C."/>
            <person name="Jouanno E."/>
            <person name="Wen M."/>
            <person name="Mejri S."/>
            <person name="Dirks R."/>
            <person name="Jansen H."/>
            <person name="Henkel C."/>
            <person name="Chen W.J."/>
            <person name="Zahm M."/>
            <person name="Cabau C."/>
            <person name="Klopp C."/>
            <person name="Thompson A.W."/>
            <person name="Robinson-Rechavi M."/>
            <person name="Braasch I."/>
            <person name="Lecointre G."/>
            <person name="Bobe J."/>
            <person name="Postlethwait J.H."/>
            <person name="Berthelot C."/>
            <person name="Roest Crollius H."/>
            <person name="Guiguen Y."/>
        </authorList>
    </citation>
    <scope>NUCLEOTIDE SEQUENCE</scope>
    <source>
        <strain evidence="11">Concon-B</strain>
    </source>
</reference>
<dbReference type="Pfam" id="PF23246">
    <property type="entry name" value="CC_CDK5RAP2"/>
    <property type="match status" value="1"/>
</dbReference>
<evidence type="ECO:0000256" key="8">
    <source>
        <dbReference type="SAM" id="MobiDB-lite"/>
    </source>
</evidence>
<feature type="domain" description="Centrosomin N-terminal motif 1" evidence="9">
    <location>
        <begin position="57"/>
        <end position="130"/>
    </location>
</feature>
<dbReference type="GO" id="GO:0090063">
    <property type="term" value="P:positive regulation of microtubule nucleation"/>
    <property type="evidence" value="ECO:0007669"/>
    <property type="project" value="TreeGrafter"/>
</dbReference>
<evidence type="ECO:0000313" key="11">
    <source>
        <dbReference type="EMBL" id="KAJ8260515.1"/>
    </source>
</evidence>
<feature type="compositionally biased region" description="Basic and acidic residues" evidence="8">
    <location>
        <begin position="1188"/>
        <end position="1207"/>
    </location>
</feature>
<accession>A0A9Q1D6C0</accession>
<dbReference type="InterPro" id="IPR052593">
    <property type="entry name" value="MT-associated_AKAP9-binding"/>
</dbReference>
<sequence length="1392" mass="156839">MDSVVGEDQTLPLDFNGSSNMSRLPDSETVGGGGFAMETVTASEYPGRKMSPVKPLTMKDYENQITGLKKENFNLKLRIYFMEERMQQKFDDSAEDIFKTNIELKVELESMKRELAEKQELLVSASEALESLAGRESGEASRARQQAQREVDQLKDDFNTRIQQLEQSLKAAEDEAEKMAAIAEQGKVRNIAMEKQLQALGLSGAFQPSPAQDPHQGLREKDGIIEQLKLSLRNQESVIEQLRKDSNDQGPGNVPASERISQLSALLSQKDRELQALREGLEHERVRTEREMQGFADGQNEVTRLEAASRQLGEELQGTKGTVQHLTKTLEDKDSQNKILSGRLEEMEREMASEKKNALKRDKTIQGLTLVLKGKEKEIEELCHEIEDRDEALAKARDAAHKAQIQKYQGAEEHQNLLMDKQAELAHLQLEHHTKALEAQKLQRALGRREQELGDLQQAKEQLEVELEDLQQQKKKGDKALNDLNNQLKKLSGEIGERESALEQQYLALLDESKRKLQGHEVTIQRLTSSLSEKELQLQEYMNMLNDQQNSRSPGGGDSMLAKLRERLKEKEKALEQAMDEKFAAIEEKDDEIRQLRLSLREKERDAERLNNLLSHNKEAIDSLDALVKEKDVGLQHQANVFENLQRAKRELEEHLARSLREKDSIVAQLQQSLHTKTKDMEDMSDALLSQARSGSGDLAERLAQRLKVAEARLAEALRDRERLVADNESAVDGLLATIGSKDQLYKESAEHYNRTLSERTQELQDLRRQLSERQQQLAAAEKQSAVAAQDRGLETAELKARLAQKDALINKLVERGQERDRFLAEIRLKEAPAPQVLELRQTIEVLQERLEEKEAELSKKDDEGNVSKMAAPKKTALMLKKELEQKTEELNKALKRENELRIELADLQALLTDLENRNEAQAVNIGSLTSTLETKDGIIWDLQERLGKRDYGKQSNSHAHWPSPPEEGPRPGLPQRERTIIGGNSQQETLPSMAALLAHLLADHQGLNHALKAEQQLYSTLVRTVKDQDGAQRLQALQMELAAVQLLRQKLEEGVRINEDLRHDLEREIQRANQREGSGAQAEAVDCKELESVRHQLEDAQRWNASLQARLGAIQNRGGGSGGTNDTADTFSFVADQTSYMSICVGDGPDELSMAELRQKVVELQDYINELQALNAELQRRASSTDPQEKEREDVTKLASQEHCEGELGQDVPTNRAHQSLRDGESQSTGQEQVNGQWVDGSTQLSGSKRCEGALLDVTTSHPPRGRDSLKCSRKNKHKWSEEDQDREMTMLCSLLLDHGVSSVTQLRDEMQRLQAENIDLKGLLKEEKSTESKESADSSGDSDGNKDLQKVVEKLRAEAKGYRKVVKLLKEQLELNSSSGASRASTRSSS</sequence>
<gene>
    <name evidence="11" type="ORF">COCON_G00162380</name>
</gene>
<evidence type="ECO:0000256" key="1">
    <source>
        <dbReference type="ARBA" id="ARBA00004245"/>
    </source>
</evidence>
<evidence type="ECO:0000313" key="12">
    <source>
        <dbReference type="Proteomes" id="UP001152803"/>
    </source>
</evidence>
<evidence type="ECO:0000256" key="6">
    <source>
        <dbReference type="ARBA" id="ARBA00023212"/>
    </source>
</evidence>
<dbReference type="InterPro" id="IPR056273">
    <property type="entry name" value="CDK5RAP2_MYOME_CC"/>
</dbReference>
<keyword evidence="5" id="KW-0333">Golgi apparatus</keyword>
<dbReference type="GO" id="GO:0007098">
    <property type="term" value="P:centrosome cycle"/>
    <property type="evidence" value="ECO:0007669"/>
    <property type="project" value="TreeGrafter"/>
</dbReference>
<dbReference type="Proteomes" id="UP001152803">
    <property type="component" value="Unassembled WGS sequence"/>
</dbReference>
<evidence type="ECO:0000259" key="10">
    <source>
        <dbReference type="Pfam" id="PF23246"/>
    </source>
</evidence>
<dbReference type="GO" id="GO:0060090">
    <property type="term" value="F:molecular adaptor activity"/>
    <property type="evidence" value="ECO:0007669"/>
    <property type="project" value="TreeGrafter"/>
</dbReference>
<feature type="region of interest" description="Disordered" evidence="8">
    <location>
        <begin position="1"/>
        <end position="33"/>
    </location>
</feature>
<evidence type="ECO:0008006" key="13">
    <source>
        <dbReference type="Google" id="ProtNLM"/>
    </source>
</evidence>
<evidence type="ECO:0000256" key="5">
    <source>
        <dbReference type="ARBA" id="ARBA00023034"/>
    </source>
</evidence>
<dbReference type="GO" id="GO:1903358">
    <property type="term" value="P:regulation of Golgi organization"/>
    <property type="evidence" value="ECO:0007669"/>
    <property type="project" value="TreeGrafter"/>
</dbReference>
<feature type="region of interest" description="Disordered" evidence="8">
    <location>
        <begin position="1326"/>
        <end position="1351"/>
    </location>
</feature>
<organism evidence="11 12">
    <name type="scientific">Conger conger</name>
    <name type="common">Conger eel</name>
    <name type="synonym">Muraena conger</name>
    <dbReference type="NCBI Taxonomy" id="82655"/>
    <lineage>
        <taxon>Eukaryota</taxon>
        <taxon>Metazoa</taxon>
        <taxon>Chordata</taxon>
        <taxon>Craniata</taxon>
        <taxon>Vertebrata</taxon>
        <taxon>Euteleostomi</taxon>
        <taxon>Actinopterygii</taxon>
        <taxon>Neopterygii</taxon>
        <taxon>Teleostei</taxon>
        <taxon>Anguilliformes</taxon>
        <taxon>Congridae</taxon>
        <taxon>Conger</taxon>
    </lineage>
</organism>
<feature type="domain" description="CDK5 regulatory subunit-associated protein 2/Myomegalin coiled coil" evidence="10">
    <location>
        <begin position="984"/>
        <end position="1072"/>
    </location>
</feature>
<proteinExistence type="predicted"/>
<evidence type="ECO:0000256" key="4">
    <source>
        <dbReference type="ARBA" id="ARBA00022553"/>
    </source>
</evidence>
<keyword evidence="4" id="KW-0597">Phosphoprotein</keyword>
<keyword evidence="6" id="KW-0206">Cytoskeleton</keyword>
<feature type="coiled-coil region" evidence="7">
    <location>
        <begin position="700"/>
        <end position="784"/>
    </location>
</feature>
<dbReference type="OrthoDB" id="10255000at2759"/>
<keyword evidence="3" id="KW-0963">Cytoplasm</keyword>
<keyword evidence="12" id="KW-1185">Reference proteome</keyword>
<feature type="region of interest" description="Disordered" evidence="8">
    <location>
        <begin position="1180"/>
        <end position="1247"/>
    </location>
</feature>
<dbReference type="InterPro" id="IPR012943">
    <property type="entry name" value="Cnn_1N"/>
</dbReference>
<keyword evidence="7" id="KW-0175">Coiled coil</keyword>
<feature type="region of interest" description="Disordered" evidence="8">
    <location>
        <begin position="951"/>
        <end position="979"/>
    </location>
</feature>
<dbReference type="PANTHER" id="PTHR46501">
    <property type="entry name" value="MYOMEGALIN"/>
    <property type="match status" value="1"/>
</dbReference>
<evidence type="ECO:0000256" key="3">
    <source>
        <dbReference type="ARBA" id="ARBA00022490"/>
    </source>
</evidence>
<protein>
    <recommendedName>
        <fullName evidence="13">CDK5 regulatory subunit-associated protein 2</fullName>
    </recommendedName>
</protein>
<dbReference type="GO" id="GO:0005794">
    <property type="term" value="C:Golgi apparatus"/>
    <property type="evidence" value="ECO:0007669"/>
    <property type="project" value="UniProtKB-SubCell"/>
</dbReference>
<feature type="coiled-coil region" evidence="7">
    <location>
        <begin position="58"/>
        <end position="182"/>
    </location>
</feature>
<evidence type="ECO:0000259" key="9">
    <source>
        <dbReference type="Pfam" id="PF07989"/>
    </source>
</evidence>
<evidence type="ECO:0000256" key="7">
    <source>
        <dbReference type="SAM" id="Coils"/>
    </source>
</evidence>
<comment type="subcellular location">
    <subcellularLocation>
        <location evidence="1">Cytoplasm</location>
        <location evidence="1">Cytoskeleton</location>
    </subcellularLocation>
    <subcellularLocation>
        <location evidence="2">Golgi apparatus</location>
    </subcellularLocation>
</comment>
<dbReference type="PANTHER" id="PTHR46501:SF7">
    <property type="entry name" value="MYOMEGALIN ISOFORM X1"/>
    <property type="match status" value="1"/>
</dbReference>
<feature type="coiled-coil region" evidence="7">
    <location>
        <begin position="330"/>
        <end position="669"/>
    </location>
</feature>
<dbReference type="Pfam" id="PF07989">
    <property type="entry name" value="Cnn_1N"/>
    <property type="match status" value="1"/>
</dbReference>
<dbReference type="GO" id="GO:0005813">
    <property type="term" value="C:centrosome"/>
    <property type="evidence" value="ECO:0007669"/>
    <property type="project" value="TreeGrafter"/>
</dbReference>